<keyword evidence="3" id="KW-1185">Reference proteome</keyword>
<dbReference type="OrthoDB" id="10251412at2759"/>
<evidence type="ECO:0000313" key="2">
    <source>
        <dbReference type="EMBL" id="EPS93280.1"/>
    </source>
</evidence>
<dbReference type="STRING" id="743788.S8EUE0"/>
<organism evidence="2 3">
    <name type="scientific">Fomitopsis schrenkii</name>
    <name type="common">Brown rot fungus</name>
    <dbReference type="NCBI Taxonomy" id="2126942"/>
    <lineage>
        <taxon>Eukaryota</taxon>
        <taxon>Fungi</taxon>
        <taxon>Dikarya</taxon>
        <taxon>Basidiomycota</taxon>
        <taxon>Agaricomycotina</taxon>
        <taxon>Agaricomycetes</taxon>
        <taxon>Polyporales</taxon>
        <taxon>Fomitopsis</taxon>
    </lineage>
</organism>
<gene>
    <name evidence="2" type="ORF">FOMPIDRAFT_102059</name>
</gene>
<dbReference type="InterPro" id="IPR050747">
    <property type="entry name" value="Mitochondrial_chaperone_BCS1"/>
</dbReference>
<dbReference type="Gene3D" id="3.40.50.300">
    <property type="entry name" value="P-loop containing nucleotide triphosphate hydrolases"/>
    <property type="match status" value="1"/>
</dbReference>
<dbReference type="EMBL" id="KE504286">
    <property type="protein sequence ID" value="EPS93280.1"/>
    <property type="molecule type" value="Genomic_DNA"/>
</dbReference>
<reference evidence="2 3" key="1">
    <citation type="journal article" date="2012" name="Science">
        <title>The Paleozoic origin of enzymatic lignin decomposition reconstructed from 31 fungal genomes.</title>
        <authorList>
            <person name="Floudas D."/>
            <person name="Binder M."/>
            <person name="Riley R."/>
            <person name="Barry K."/>
            <person name="Blanchette R.A."/>
            <person name="Henrissat B."/>
            <person name="Martinez A.T."/>
            <person name="Otillar R."/>
            <person name="Spatafora J.W."/>
            <person name="Yadav J.S."/>
            <person name="Aerts A."/>
            <person name="Benoit I."/>
            <person name="Boyd A."/>
            <person name="Carlson A."/>
            <person name="Copeland A."/>
            <person name="Coutinho P.M."/>
            <person name="de Vries R.P."/>
            <person name="Ferreira P."/>
            <person name="Findley K."/>
            <person name="Foster B."/>
            <person name="Gaskell J."/>
            <person name="Glotzer D."/>
            <person name="Gorecki P."/>
            <person name="Heitman J."/>
            <person name="Hesse C."/>
            <person name="Hori C."/>
            <person name="Igarashi K."/>
            <person name="Jurgens J.A."/>
            <person name="Kallen N."/>
            <person name="Kersten P."/>
            <person name="Kohler A."/>
            <person name="Kuees U."/>
            <person name="Kumar T.K.A."/>
            <person name="Kuo A."/>
            <person name="LaButti K."/>
            <person name="Larrondo L.F."/>
            <person name="Lindquist E."/>
            <person name="Ling A."/>
            <person name="Lombard V."/>
            <person name="Lucas S."/>
            <person name="Lundell T."/>
            <person name="Martin R."/>
            <person name="McLaughlin D.J."/>
            <person name="Morgenstern I."/>
            <person name="Morin E."/>
            <person name="Murat C."/>
            <person name="Nagy L.G."/>
            <person name="Nolan M."/>
            <person name="Ohm R.A."/>
            <person name="Patyshakuliyeva A."/>
            <person name="Rokas A."/>
            <person name="Ruiz-Duenas F.J."/>
            <person name="Sabat G."/>
            <person name="Salamov A."/>
            <person name="Samejima M."/>
            <person name="Schmutz J."/>
            <person name="Slot J.C."/>
            <person name="St John F."/>
            <person name="Stenlid J."/>
            <person name="Sun H."/>
            <person name="Sun S."/>
            <person name="Syed K."/>
            <person name="Tsang A."/>
            <person name="Wiebenga A."/>
            <person name="Young D."/>
            <person name="Pisabarro A."/>
            <person name="Eastwood D.C."/>
            <person name="Martin F."/>
            <person name="Cullen D."/>
            <person name="Grigoriev I.V."/>
            <person name="Hibbett D.S."/>
        </authorList>
    </citation>
    <scope>NUCLEOTIDE SEQUENCE</scope>
    <source>
        <strain evidence="3">FP-58527</strain>
    </source>
</reference>
<dbReference type="eggNOG" id="KOG0743">
    <property type="taxonomic scope" value="Eukaryota"/>
</dbReference>
<evidence type="ECO:0000259" key="1">
    <source>
        <dbReference type="SMART" id="SM01024"/>
    </source>
</evidence>
<dbReference type="PANTHER" id="PTHR23070">
    <property type="entry name" value="BCS1 AAA-TYPE ATPASE"/>
    <property type="match status" value="1"/>
</dbReference>
<protein>
    <recommendedName>
        <fullName evidence="1">BCS1 N-terminal domain-containing protein</fullName>
    </recommendedName>
</protein>
<dbReference type="SUPFAM" id="SSF52540">
    <property type="entry name" value="P-loop containing nucleoside triphosphate hydrolases"/>
    <property type="match status" value="1"/>
</dbReference>
<dbReference type="InterPro" id="IPR027417">
    <property type="entry name" value="P-loop_NTPase"/>
</dbReference>
<evidence type="ECO:0000313" key="3">
    <source>
        <dbReference type="Proteomes" id="UP000015241"/>
    </source>
</evidence>
<dbReference type="HOGENOM" id="CLU_1124566_0_0_1"/>
<dbReference type="InParanoid" id="S8EUE0"/>
<feature type="domain" description="BCS1 N-terminal" evidence="1">
    <location>
        <begin position="39"/>
        <end position="191"/>
    </location>
</feature>
<dbReference type="SMART" id="SM01024">
    <property type="entry name" value="BCS1_N"/>
    <property type="match status" value="1"/>
</dbReference>
<dbReference type="AlphaFoldDB" id="S8EUE0"/>
<sequence>MVPALTLSNATLPFAAADFHAFVSTVLSFTATQDWLKLFVVGSLLEMLRRYLSSFWTAIMRTFWITANFDSHTEVYQWVFFWLSRQPVWKNARDVDVSTITYDTTYTLWYKGRYVVVTRIEKAEYRWQSREFLQLRILSSNQSLLRGLVNEAREAYKAAEKDVVSIYTPDSCSAAYWTLMTSRPKRPLDSIILDPGVKEMLVRDARDFLGSWTWYAERGIPFRRGYLLYGAPGSGKTSMIQSIAGEG</sequence>
<proteinExistence type="predicted"/>
<name>S8EUE0_FOMSC</name>
<dbReference type="Proteomes" id="UP000015241">
    <property type="component" value="Unassembled WGS sequence"/>
</dbReference>
<accession>S8EUE0</accession>
<dbReference type="InterPro" id="IPR014851">
    <property type="entry name" value="BCS1_N"/>
</dbReference>
<dbReference type="Pfam" id="PF08740">
    <property type="entry name" value="BCS1_N"/>
    <property type="match status" value="1"/>
</dbReference>